<dbReference type="AlphaFoldDB" id="A0A9P8RTJ8"/>
<dbReference type="InterPro" id="IPR001606">
    <property type="entry name" value="ARID_dom"/>
</dbReference>
<feature type="region of interest" description="Disordered" evidence="1">
    <location>
        <begin position="204"/>
        <end position="230"/>
    </location>
</feature>
<feature type="domain" description="ARID" evidence="2">
    <location>
        <begin position="64"/>
        <end position="180"/>
    </location>
</feature>
<comment type="caution">
    <text evidence="3">The sequence shown here is derived from an EMBL/GenBank/DDBJ whole genome shotgun (WGS) entry which is preliminary data.</text>
</comment>
<dbReference type="Gene3D" id="1.10.150.60">
    <property type="entry name" value="ARID DNA-binding domain"/>
    <property type="match status" value="1"/>
</dbReference>
<evidence type="ECO:0000256" key="1">
    <source>
        <dbReference type="SAM" id="MobiDB-lite"/>
    </source>
</evidence>
<keyword evidence="4" id="KW-1185">Reference proteome</keyword>
<proteinExistence type="predicted"/>
<dbReference type="Pfam" id="PF01388">
    <property type="entry name" value="ARID"/>
    <property type="match status" value="1"/>
</dbReference>
<dbReference type="InterPro" id="IPR036431">
    <property type="entry name" value="ARID_dom_sf"/>
</dbReference>
<accession>A0A9P8RTJ8</accession>
<dbReference type="SMART" id="SM01014">
    <property type="entry name" value="ARID"/>
    <property type="match status" value="1"/>
</dbReference>
<evidence type="ECO:0000259" key="2">
    <source>
        <dbReference type="PROSITE" id="PS51011"/>
    </source>
</evidence>
<feature type="compositionally biased region" description="Polar residues" evidence="1">
    <location>
        <begin position="340"/>
        <end position="349"/>
    </location>
</feature>
<feature type="region of interest" description="Disordered" evidence="1">
    <location>
        <begin position="242"/>
        <end position="279"/>
    </location>
</feature>
<dbReference type="GO" id="GO:0003677">
    <property type="term" value="F:DNA binding"/>
    <property type="evidence" value="ECO:0007669"/>
    <property type="project" value="InterPro"/>
</dbReference>
<reference evidence="3" key="1">
    <citation type="submission" date="2021-03" db="EMBL/GenBank/DDBJ databases">
        <title>Comparative genomics and phylogenomic investigation of the class Geoglossomycetes provide insights into ecological specialization and systematics.</title>
        <authorList>
            <person name="Melie T."/>
            <person name="Pirro S."/>
            <person name="Miller A.N."/>
            <person name="Quandt A."/>
        </authorList>
    </citation>
    <scope>NUCLEOTIDE SEQUENCE</scope>
    <source>
        <strain evidence="3">CAQ_001_2017</strain>
    </source>
</reference>
<evidence type="ECO:0000313" key="3">
    <source>
        <dbReference type="EMBL" id="KAH0566071.1"/>
    </source>
</evidence>
<dbReference type="SUPFAM" id="SSF46774">
    <property type="entry name" value="ARID-like"/>
    <property type="match status" value="1"/>
</dbReference>
<evidence type="ECO:0000313" key="4">
    <source>
        <dbReference type="Proteomes" id="UP000750711"/>
    </source>
</evidence>
<protein>
    <recommendedName>
        <fullName evidence="2">ARID domain-containing protein</fullName>
    </recommendedName>
</protein>
<dbReference type="Proteomes" id="UP000750711">
    <property type="component" value="Unassembled WGS sequence"/>
</dbReference>
<feature type="compositionally biased region" description="Polar residues" evidence="1">
    <location>
        <begin position="221"/>
        <end position="230"/>
    </location>
</feature>
<name>A0A9P8RTJ8_9PEZI</name>
<organism evidence="3 4">
    <name type="scientific">Trichoglossum hirsutum</name>
    <dbReference type="NCBI Taxonomy" id="265104"/>
    <lineage>
        <taxon>Eukaryota</taxon>
        <taxon>Fungi</taxon>
        <taxon>Dikarya</taxon>
        <taxon>Ascomycota</taxon>
        <taxon>Pezizomycotina</taxon>
        <taxon>Geoglossomycetes</taxon>
        <taxon>Geoglossales</taxon>
        <taxon>Geoglossaceae</taxon>
        <taxon>Trichoglossum</taxon>
    </lineage>
</organism>
<sequence>MSSTQLPAKETLEDDDGLIFSYSVRELTTDPECVPREAFLKLLEKTWQKAGFDPADFAGDFLKRPPTRVVVFGPTTTGDDGGETKQERKAVVKGINREPLDLHRLFCEVWKLDGFGSVTNNKQWPLVAIACKILKTDRLSKASMEKMAGGEGLNLGERRIIMNVRNTYEKYLLQLELRMTNARRILAARGRYSSHANKGLVEINNTKSNKPSTAVPPGLTPGQSTGGPQTIFSQPHLIHTRTKSRPISSFEFGDSQGRRKMVSGCSTGGGLTPNGLVGEHERAPTQTAHTTQDILNADYRIHEPLDPNIEKTVVQPSGFLRRSSSATQLASWKREESQEPSKGTDTAEVSENRESDHPLKTLNSPNFSWDDQIREEIISPLPRNSDTKRTLRTPVFSWYWAAESERVGVYSAADTWPENGVQIPSQHRWEHIVPEAYWAAEGRRLGMCPVSREQEGLSIRDFRDFEYDKENYGLIPGGLSPELCESNALRKIGYRLRKGLARKKAVPTTTTGSSQRQLLRRIFGRKATAPNRSKMCCPETPTADRVVVGHIQVDSTIQVSHAPISPYLAAAAEQGAKHEMTYRARVERYE</sequence>
<dbReference type="EMBL" id="JAGHQM010000037">
    <property type="protein sequence ID" value="KAH0566071.1"/>
    <property type="molecule type" value="Genomic_DNA"/>
</dbReference>
<feature type="compositionally biased region" description="Basic and acidic residues" evidence="1">
    <location>
        <begin position="350"/>
        <end position="359"/>
    </location>
</feature>
<dbReference type="PROSITE" id="PS51011">
    <property type="entry name" value="ARID"/>
    <property type="match status" value="1"/>
</dbReference>
<dbReference type="CDD" id="cd16100">
    <property type="entry name" value="ARID"/>
    <property type="match status" value="1"/>
</dbReference>
<gene>
    <name evidence="3" type="ORF">GP486_000536</name>
</gene>
<feature type="region of interest" description="Disordered" evidence="1">
    <location>
        <begin position="314"/>
        <end position="366"/>
    </location>
</feature>